<feature type="region of interest" description="Disordered" evidence="1">
    <location>
        <begin position="56"/>
        <end position="87"/>
    </location>
</feature>
<reference evidence="3" key="1">
    <citation type="submission" date="2017-11" db="EMBL/GenBank/DDBJ databases">
        <authorList>
            <person name="Seth-Smith MB H."/>
        </authorList>
    </citation>
    <scope>NUCLEOTIDE SEQUENCE [LARGE SCALE GENOMIC DNA]</scope>
</reference>
<dbReference type="Proteomes" id="UP000258476">
    <property type="component" value="Chromosome"/>
</dbReference>
<evidence type="ECO:0000256" key="1">
    <source>
        <dbReference type="SAM" id="MobiDB-lite"/>
    </source>
</evidence>
<dbReference type="KEGG" id="chla:C834K_0412"/>
<accession>A0A3B0PNX9</accession>
<feature type="compositionally biased region" description="Polar residues" evidence="1">
    <location>
        <begin position="695"/>
        <end position="714"/>
    </location>
</feature>
<name>A0A3B0PNX9_9CHLA</name>
<feature type="region of interest" description="Disordered" evidence="1">
    <location>
        <begin position="688"/>
        <end position="721"/>
    </location>
</feature>
<proteinExistence type="predicted"/>
<keyword evidence="3" id="KW-1185">Reference proteome</keyword>
<feature type="compositionally biased region" description="Polar residues" evidence="1">
    <location>
        <begin position="1"/>
        <end position="13"/>
    </location>
</feature>
<feature type="compositionally biased region" description="Polar residues" evidence="1">
    <location>
        <begin position="73"/>
        <end position="87"/>
    </location>
</feature>
<feature type="region of interest" description="Disordered" evidence="1">
    <location>
        <begin position="1"/>
        <end position="34"/>
    </location>
</feature>
<gene>
    <name evidence="2" type="ORF">C834K_0412</name>
</gene>
<dbReference type="RefSeq" id="WP_117274187.1">
    <property type="nucleotide sequence ID" value="NZ_LS992154.1"/>
</dbReference>
<sequence length="721" mass="75257">MTSPIGRGNTNPSFIFDNGSSNTGGNSTNEIGRGAQHLGGVRRAAANIYGWFQQGGGGSTSMPRSIRSPVPTQPVSGISAPQVSAPTSGVDPGVQALLNLLMQHTGPAVTTQPVSGISAPQVSAPTSGVDPGVQALLNLLMQHTGPAVTTQPVSGIGAPQVSAPTSGVDPGVQALLNLLMQHTGPAVTTQPFSTGNQTPQMLQALLNLFVQGSGGVSGQGSQMLISLLQSITSTYGPYQQGFGALANLVSGQGTTSSSIGTAVQALSGLASLAGPAGTAVGSLASILAAAATSESARRGGRFCYDNCHTCCEGNCCCPRCGCSDGQCGCGSLGRCLCGLFGNCCGVQVDSRRALEEELQEIENEFGDSIFLIALSNLGMDTVGLLSGSTAITLPDMGGIREECRNCSRDLPGILKNKTNAMWGTASQDYSKILQNTFLRGSLVSGMASFCDINTNQLKDCVRILYKWGGNGGVTAASYFDMEKLALTLPDLTVTSRHNSAVGPLGVITAANVMQDLGKVLMKASHGGRQIWIDVSELMTLVCMILAYRGICVVSDATTSEGARIYEVGEMQQFFRDVDNCRLMNERNRAPAPYVSSVNPYADLAARCFAEHGQRTERMRNPGDASRQQLLTNLSSRWMLAAGITSMTPVTTQSPALTAPIITRAQVSRLGGISSTVGGQNERDYYQEGARPRIGNGTNQRGNSQGQGDRGNNNEGMKETRV</sequence>
<dbReference type="EMBL" id="LS992154">
    <property type="protein sequence ID" value="SYX08873.1"/>
    <property type="molecule type" value="Genomic_DNA"/>
</dbReference>
<evidence type="ECO:0000313" key="3">
    <source>
        <dbReference type="Proteomes" id="UP000258476"/>
    </source>
</evidence>
<evidence type="ECO:0000313" key="2">
    <source>
        <dbReference type="EMBL" id="SYX08873.1"/>
    </source>
</evidence>
<dbReference type="OrthoDB" id="16891at2"/>
<dbReference type="AlphaFoldDB" id="A0A3B0PNX9"/>
<feature type="compositionally biased region" description="Low complexity" evidence="1">
    <location>
        <begin position="18"/>
        <end position="29"/>
    </location>
</feature>
<organism evidence="2 3">
    <name type="scientific">Chlamydia poikilotherma</name>
    <dbReference type="NCBI Taxonomy" id="1967783"/>
    <lineage>
        <taxon>Bacteria</taxon>
        <taxon>Pseudomonadati</taxon>
        <taxon>Chlamydiota</taxon>
        <taxon>Chlamydiia</taxon>
        <taxon>Chlamydiales</taxon>
        <taxon>Chlamydiaceae</taxon>
        <taxon>Chlamydia/Chlamydophila group</taxon>
        <taxon>Chlamydia</taxon>
    </lineage>
</organism>
<protein>
    <submittedName>
        <fullName evidence="2">Uncharacterized protein</fullName>
    </submittedName>
</protein>